<dbReference type="AlphaFoldDB" id="A0A8S1LP68"/>
<dbReference type="EMBL" id="CAJJDN010000026">
    <property type="protein sequence ID" value="CAD8070058.1"/>
    <property type="molecule type" value="Genomic_DNA"/>
</dbReference>
<dbReference type="Proteomes" id="UP000692954">
    <property type="component" value="Unassembled WGS sequence"/>
</dbReference>
<accession>A0A8S1LP68</accession>
<evidence type="ECO:0000313" key="2">
    <source>
        <dbReference type="Proteomes" id="UP000692954"/>
    </source>
</evidence>
<evidence type="ECO:0000313" key="1">
    <source>
        <dbReference type="EMBL" id="CAD8070058.1"/>
    </source>
</evidence>
<proteinExistence type="predicted"/>
<organism evidence="1 2">
    <name type="scientific">Paramecium sonneborni</name>
    <dbReference type="NCBI Taxonomy" id="65129"/>
    <lineage>
        <taxon>Eukaryota</taxon>
        <taxon>Sar</taxon>
        <taxon>Alveolata</taxon>
        <taxon>Ciliophora</taxon>
        <taxon>Intramacronucleata</taxon>
        <taxon>Oligohymenophorea</taxon>
        <taxon>Peniculida</taxon>
        <taxon>Parameciidae</taxon>
        <taxon>Paramecium</taxon>
    </lineage>
</organism>
<comment type="caution">
    <text evidence="1">The sequence shown here is derived from an EMBL/GenBank/DDBJ whole genome shotgun (WGS) entry which is preliminary data.</text>
</comment>
<sequence length="119" mass="14297">MESLENDDYTDKDDGTFLGQFRNSFLEISTYQLHKHKQKQKLNRSSNRFQIRILKYLNNKRMIQIKLNQNIYIKGRNVNKTENINIVQKSTFGNNILNTCLLYLCKQNSYARIHIFYKN</sequence>
<reference evidence="1" key="1">
    <citation type="submission" date="2021-01" db="EMBL/GenBank/DDBJ databases">
        <authorList>
            <consortium name="Genoscope - CEA"/>
            <person name="William W."/>
        </authorList>
    </citation>
    <scope>NUCLEOTIDE SEQUENCE</scope>
</reference>
<protein>
    <submittedName>
        <fullName evidence="1">Uncharacterized protein</fullName>
    </submittedName>
</protein>
<name>A0A8S1LP68_9CILI</name>
<keyword evidence="2" id="KW-1185">Reference proteome</keyword>
<gene>
    <name evidence="1" type="ORF">PSON_ATCC_30995.1.T0260195</name>
</gene>